<dbReference type="GO" id="GO:0005737">
    <property type="term" value="C:cytoplasm"/>
    <property type="evidence" value="ECO:0007669"/>
    <property type="project" value="UniProtKB-SubCell"/>
</dbReference>
<protein>
    <recommendedName>
        <fullName evidence="6">Cell shape-determining protein MreB</fullName>
    </recommendedName>
</protein>
<comment type="subcellular location">
    <subcellularLocation>
        <location evidence="6">Cytoplasm</location>
    </subcellularLocation>
    <text evidence="6">Membrane-associated.</text>
</comment>
<keyword evidence="8" id="KW-1185">Reference proteome</keyword>
<accession>A0A7G9GHJ2</accession>
<keyword evidence="2 6" id="KW-0547">Nucleotide-binding</keyword>
<dbReference type="Proteomes" id="UP000515860">
    <property type="component" value="Chromosome"/>
</dbReference>
<dbReference type="PRINTS" id="PR01652">
    <property type="entry name" value="SHAPEPROTEIN"/>
</dbReference>
<dbReference type="NCBIfam" id="TIGR00904">
    <property type="entry name" value="mreB"/>
    <property type="match status" value="1"/>
</dbReference>
<dbReference type="InterPro" id="IPR056546">
    <property type="entry name" value="MreB_MamK-like"/>
</dbReference>
<evidence type="ECO:0000256" key="5">
    <source>
        <dbReference type="ARBA" id="ARBA00023458"/>
    </source>
</evidence>
<evidence type="ECO:0000256" key="2">
    <source>
        <dbReference type="ARBA" id="ARBA00022741"/>
    </source>
</evidence>
<dbReference type="InterPro" id="IPR004753">
    <property type="entry name" value="MreB"/>
</dbReference>
<reference evidence="7 8" key="1">
    <citation type="submission" date="2020-08" db="EMBL/GenBank/DDBJ databases">
        <authorList>
            <person name="Liu C."/>
            <person name="Sun Q."/>
        </authorList>
    </citation>
    <scope>NUCLEOTIDE SEQUENCE [LARGE SCALE GENOMIC DNA]</scope>
    <source>
        <strain evidence="7 8">NSJ-29</strain>
    </source>
</reference>
<comment type="subunit">
    <text evidence="6">Forms polymers.</text>
</comment>
<dbReference type="PANTHER" id="PTHR42749:SF1">
    <property type="entry name" value="CELL SHAPE-DETERMINING PROTEIN MREB"/>
    <property type="match status" value="1"/>
</dbReference>
<name>A0A7G9GHJ2_9FIRM</name>
<comment type="function">
    <text evidence="6">Forms membrane-associated dynamic filaments that are essential for cell shape determination. Acts by regulating cell wall synthesis and cell elongation, and thus cell shape. A feedback loop between cell geometry and MreB localization may maintain elongated cell shape by targeting cell wall growth to regions of negative cell wall curvature.</text>
</comment>
<proteinExistence type="inferred from homology"/>
<evidence type="ECO:0000313" key="7">
    <source>
        <dbReference type="EMBL" id="QNM10274.1"/>
    </source>
</evidence>
<comment type="caution">
    <text evidence="6">Lacks conserved residue(s) required for the propagation of feature annotation.</text>
</comment>
<evidence type="ECO:0000256" key="6">
    <source>
        <dbReference type="HAMAP-Rule" id="MF_02207"/>
    </source>
</evidence>
<feature type="binding site" evidence="6">
    <location>
        <begin position="285"/>
        <end position="288"/>
    </location>
    <ligand>
        <name>ATP</name>
        <dbReference type="ChEBI" id="CHEBI:30616"/>
    </ligand>
</feature>
<dbReference type="KEGG" id="whj:H9Q79_08425"/>
<comment type="similarity">
    <text evidence="5 6">Belongs to the FtsA/MreB family.</text>
</comment>
<keyword evidence="1 6" id="KW-0963">Cytoplasm</keyword>
<dbReference type="RefSeq" id="WP_118643225.1">
    <property type="nucleotide sequence ID" value="NZ_CP060635.1"/>
</dbReference>
<dbReference type="InterPro" id="IPR043129">
    <property type="entry name" value="ATPase_NBD"/>
</dbReference>
<evidence type="ECO:0000256" key="3">
    <source>
        <dbReference type="ARBA" id="ARBA00022840"/>
    </source>
</evidence>
<evidence type="ECO:0000313" key="8">
    <source>
        <dbReference type="Proteomes" id="UP000515860"/>
    </source>
</evidence>
<dbReference type="Pfam" id="PF06723">
    <property type="entry name" value="MreB_Mbl"/>
    <property type="match status" value="1"/>
</dbReference>
<evidence type="ECO:0000256" key="1">
    <source>
        <dbReference type="ARBA" id="ARBA00022490"/>
    </source>
</evidence>
<dbReference type="GO" id="GO:0000902">
    <property type="term" value="P:cell morphogenesis"/>
    <property type="evidence" value="ECO:0007669"/>
    <property type="project" value="InterPro"/>
</dbReference>
<dbReference type="HAMAP" id="MF_02207">
    <property type="entry name" value="MreB"/>
    <property type="match status" value="1"/>
</dbReference>
<gene>
    <name evidence="6" type="primary">mreB</name>
    <name evidence="7" type="ORF">H9Q79_08425</name>
</gene>
<dbReference type="SUPFAM" id="SSF53067">
    <property type="entry name" value="Actin-like ATPase domain"/>
    <property type="match status" value="2"/>
</dbReference>
<dbReference type="NCBIfam" id="NF010539">
    <property type="entry name" value="PRK13927.1"/>
    <property type="match status" value="1"/>
</dbReference>
<dbReference type="GO" id="GO:0005524">
    <property type="term" value="F:ATP binding"/>
    <property type="evidence" value="ECO:0007669"/>
    <property type="project" value="UniProtKB-KW"/>
</dbReference>
<feature type="binding site" evidence="6">
    <location>
        <begin position="205"/>
        <end position="208"/>
    </location>
    <ligand>
        <name>ATP</name>
        <dbReference type="ChEBI" id="CHEBI:30616"/>
    </ligand>
</feature>
<dbReference type="PANTHER" id="PTHR42749">
    <property type="entry name" value="CELL SHAPE-DETERMINING PROTEIN MREB"/>
    <property type="match status" value="1"/>
</dbReference>
<sequence>MAAATDIGIDLGTASILVYAKGKGIVLKEPSVVAYDKDSDKVKAIGEEARQMIGRTPGNIMAIRPLRQGVISDYVITEKMLRYFIQKSMGRRGFRKPRIVICVPSGVTDVERRAVEEATYQAGAREVTIVEEPIAAAIGAGIDITKPCGNMIVDIGGGTTDIAVISLGGIVVSSSIRIAGDNFNEAIIRYVRKNHGLFIGEQTAEAVKIKIGTAYQQPELMTMDIKGRNVVTGLPKTVTLTSEEIREALVDTVSQIVEAVHSVLEKTPPELAADVSERGIVLTGGGALLDGLEEVISERTGINTMTAENPASVVALGTGEYVEIMADFERR</sequence>
<keyword evidence="3 6" id="KW-0067">ATP-binding</keyword>
<dbReference type="GO" id="GO:0008360">
    <property type="term" value="P:regulation of cell shape"/>
    <property type="evidence" value="ECO:0007669"/>
    <property type="project" value="UniProtKB-UniRule"/>
</dbReference>
<dbReference type="CDD" id="cd10225">
    <property type="entry name" value="ASKHA_NBD_MreB-like"/>
    <property type="match status" value="1"/>
</dbReference>
<keyword evidence="4 6" id="KW-0133">Cell shape</keyword>
<dbReference type="EMBL" id="CP060635">
    <property type="protein sequence ID" value="QNM10274.1"/>
    <property type="molecule type" value="Genomic_DNA"/>
</dbReference>
<dbReference type="Gene3D" id="3.30.420.40">
    <property type="match status" value="2"/>
</dbReference>
<organism evidence="7 8">
    <name type="scientific">Wansuia hejianensis</name>
    <dbReference type="NCBI Taxonomy" id="2763667"/>
    <lineage>
        <taxon>Bacteria</taxon>
        <taxon>Bacillati</taxon>
        <taxon>Bacillota</taxon>
        <taxon>Clostridia</taxon>
        <taxon>Lachnospirales</taxon>
        <taxon>Lachnospiraceae</taxon>
        <taxon>Wansuia</taxon>
    </lineage>
</organism>
<evidence type="ECO:0000256" key="4">
    <source>
        <dbReference type="ARBA" id="ARBA00022960"/>
    </source>
</evidence>
<dbReference type="AlphaFoldDB" id="A0A7G9GHJ2"/>
<feature type="binding site" evidence="6">
    <location>
        <begin position="157"/>
        <end position="159"/>
    </location>
    <ligand>
        <name>ATP</name>
        <dbReference type="ChEBI" id="CHEBI:30616"/>
    </ligand>
</feature>